<comment type="caution">
    <text evidence="2">The sequence shown here is derived from an EMBL/GenBank/DDBJ whole genome shotgun (WGS) entry which is preliminary data.</text>
</comment>
<evidence type="ECO:0000313" key="2">
    <source>
        <dbReference type="EMBL" id="PZQ78446.1"/>
    </source>
</evidence>
<accession>A0A2W5QN66</accession>
<dbReference type="AlphaFoldDB" id="A0A2W5QN66"/>
<dbReference type="InterPro" id="IPR042100">
    <property type="entry name" value="Bug_dom1"/>
</dbReference>
<name>A0A2W5QN66_VARPD</name>
<dbReference type="PIRSF" id="PIRSF017082">
    <property type="entry name" value="YflP"/>
    <property type="match status" value="1"/>
</dbReference>
<dbReference type="Proteomes" id="UP000249135">
    <property type="component" value="Unassembled WGS sequence"/>
</dbReference>
<dbReference type="Gene3D" id="3.40.190.10">
    <property type="entry name" value="Periplasmic binding protein-like II"/>
    <property type="match status" value="1"/>
</dbReference>
<sequence length="312" mass="32645">MMTLSITPALAQPYPAKPIRLIVPYAAGGGTDFFARTVGQKLAEGLGQPVIIDNKPGAATIIGGDAAAKASADGYTALVADSTTLAVNPSLYKKLPFDPAKDLQPVTLTARFAMLLVVNPAASKANSVKDLIDEARMAQGKMSYASVGAGTTHHLTMELFLQRAGVKMNHIPYRGAGPAIQDVAGGQVPVMFVDLAAGTPMIKAGKLKVLGVASSRRIAPLPDVPTLAEQGVSDFEAWAWQGLAVPAGTPKEIVARLNKEYAKAIADPAIHKKLVEAGVEPLATTVEEMAAYVKSETAKWAQVVRQAAINVE</sequence>
<comment type="similarity">
    <text evidence="1">Belongs to the UPF0065 (bug) family.</text>
</comment>
<dbReference type="PANTHER" id="PTHR42928">
    <property type="entry name" value="TRICARBOXYLATE-BINDING PROTEIN"/>
    <property type="match status" value="1"/>
</dbReference>
<reference evidence="2 3" key="1">
    <citation type="submission" date="2017-08" db="EMBL/GenBank/DDBJ databases">
        <title>Infants hospitalized years apart are colonized by the same room-sourced microbial strains.</title>
        <authorList>
            <person name="Brooks B."/>
            <person name="Olm M.R."/>
            <person name="Firek B.A."/>
            <person name="Baker R."/>
            <person name="Thomas B.C."/>
            <person name="Morowitz M.J."/>
            <person name="Banfield J.F."/>
        </authorList>
    </citation>
    <scope>NUCLEOTIDE SEQUENCE [LARGE SCALE GENOMIC DNA]</scope>
    <source>
        <strain evidence="2">S2_005_003_R2_41</strain>
    </source>
</reference>
<dbReference type="EMBL" id="QFPP01000001">
    <property type="protein sequence ID" value="PZQ78446.1"/>
    <property type="molecule type" value="Genomic_DNA"/>
</dbReference>
<gene>
    <name evidence="2" type="ORF">DI563_00265</name>
</gene>
<dbReference type="InterPro" id="IPR005064">
    <property type="entry name" value="BUG"/>
</dbReference>
<evidence type="ECO:0000313" key="3">
    <source>
        <dbReference type="Proteomes" id="UP000249135"/>
    </source>
</evidence>
<dbReference type="Gene3D" id="3.40.190.150">
    <property type="entry name" value="Bordetella uptake gene, domain 1"/>
    <property type="match status" value="1"/>
</dbReference>
<proteinExistence type="inferred from homology"/>
<evidence type="ECO:0000256" key="1">
    <source>
        <dbReference type="ARBA" id="ARBA00006987"/>
    </source>
</evidence>
<protein>
    <submittedName>
        <fullName evidence="2">ABC transporter substrate-binding protein</fullName>
    </submittedName>
</protein>
<dbReference type="SUPFAM" id="SSF53850">
    <property type="entry name" value="Periplasmic binding protein-like II"/>
    <property type="match status" value="1"/>
</dbReference>
<dbReference type="PANTHER" id="PTHR42928:SF5">
    <property type="entry name" value="BLR1237 PROTEIN"/>
    <property type="match status" value="1"/>
</dbReference>
<dbReference type="CDD" id="cd13578">
    <property type="entry name" value="PBP2_Bug27"/>
    <property type="match status" value="1"/>
</dbReference>
<organism evidence="2 3">
    <name type="scientific">Variovorax paradoxus</name>
    <dbReference type="NCBI Taxonomy" id="34073"/>
    <lineage>
        <taxon>Bacteria</taxon>
        <taxon>Pseudomonadati</taxon>
        <taxon>Pseudomonadota</taxon>
        <taxon>Betaproteobacteria</taxon>
        <taxon>Burkholderiales</taxon>
        <taxon>Comamonadaceae</taxon>
        <taxon>Variovorax</taxon>
    </lineage>
</organism>
<dbReference type="Pfam" id="PF03401">
    <property type="entry name" value="TctC"/>
    <property type="match status" value="1"/>
</dbReference>